<organism evidence="1 2">
    <name type="scientific">Tanacetum coccineum</name>
    <dbReference type="NCBI Taxonomy" id="301880"/>
    <lineage>
        <taxon>Eukaryota</taxon>
        <taxon>Viridiplantae</taxon>
        <taxon>Streptophyta</taxon>
        <taxon>Embryophyta</taxon>
        <taxon>Tracheophyta</taxon>
        <taxon>Spermatophyta</taxon>
        <taxon>Magnoliopsida</taxon>
        <taxon>eudicotyledons</taxon>
        <taxon>Gunneridae</taxon>
        <taxon>Pentapetalae</taxon>
        <taxon>asterids</taxon>
        <taxon>campanulids</taxon>
        <taxon>Asterales</taxon>
        <taxon>Asteraceae</taxon>
        <taxon>Asteroideae</taxon>
        <taxon>Anthemideae</taxon>
        <taxon>Anthemidinae</taxon>
        <taxon>Tanacetum</taxon>
    </lineage>
</organism>
<evidence type="ECO:0000313" key="2">
    <source>
        <dbReference type="Proteomes" id="UP001151760"/>
    </source>
</evidence>
<protein>
    <submittedName>
        <fullName evidence="1">Uncharacterized protein</fullName>
    </submittedName>
</protein>
<gene>
    <name evidence="1" type="ORF">Tco_1006980</name>
</gene>
<dbReference type="EMBL" id="BQNB010017461">
    <property type="protein sequence ID" value="GJT63447.1"/>
    <property type="molecule type" value="Genomic_DNA"/>
</dbReference>
<proteinExistence type="predicted"/>
<keyword evidence="2" id="KW-1185">Reference proteome</keyword>
<name>A0ABQ5FL52_9ASTR</name>
<reference evidence="1" key="1">
    <citation type="journal article" date="2022" name="Int. J. Mol. Sci.">
        <title>Draft Genome of Tanacetum Coccineum: Genomic Comparison of Closely Related Tanacetum-Family Plants.</title>
        <authorList>
            <person name="Yamashiro T."/>
            <person name="Shiraishi A."/>
            <person name="Nakayama K."/>
            <person name="Satake H."/>
        </authorList>
    </citation>
    <scope>NUCLEOTIDE SEQUENCE</scope>
</reference>
<evidence type="ECO:0000313" key="1">
    <source>
        <dbReference type="EMBL" id="GJT63447.1"/>
    </source>
</evidence>
<accession>A0ABQ5FL52</accession>
<dbReference type="Proteomes" id="UP001151760">
    <property type="component" value="Unassembled WGS sequence"/>
</dbReference>
<sequence>MKWSNSLTYKAFQTKSESQNHQSRAAQQAGLLGSRPTATWISAQTPPGFGPVEVQPLPMVFQPKHRQPPVSSQPAHDVHLARQATTAPFMYDQETSLPLAFSTMTVQDPNSGNSDMRICASSHFNSYVNNLSTILNTYIYPSVLV</sequence>
<reference evidence="1" key="2">
    <citation type="submission" date="2022-01" db="EMBL/GenBank/DDBJ databases">
        <authorList>
            <person name="Yamashiro T."/>
            <person name="Shiraishi A."/>
            <person name="Satake H."/>
            <person name="Nakayama K."/>
        </authorList>
    </citation>
    <scope>NUCLEOTIDE SEQUENCE</scope>
</reference>
<comment type="caution">
    <text evidence="1">The sequence shown here is derived from an EMBL/GenBank/DDBJ whole genome shotgun (WGS) entry which is preliminary data.</text>
</comment>